<dbReference type="GO" id="GO:0009266">
    <property type="term" value="P:response to temperature stimulus"/>
    <property type="evidence" value="ECO:0007669"/>
    <property type="project" value="UniProtKB-ARBA"/>
</dbReference>
<evidence type="ECO:0000256" key="8">
    <source>
        <dbReference type="ARBA" id="ARBA00047984"/>
    </source>
</evidence>
<dbReference type="SUPFAM" id="SSF52540">
    <property type="entry name" value="P-loop containing nucleoside triphosphate hydrolases"/>
    <property type="match status" value="1"/>
</dbReference>
<dbReference type="Pfam" id="PF00271">
    <property type="entry name" value="Helicase_C"/>
    <property type="match status" value="1"/>
</dbReference>
<dbReference type="PROSITE" id="PS51192">
    <property type="entry name" value="HELICASE_ATP_BIND_1"/>
    <property type="match status" value="1"/>
</dbReference>
<evidence type="ECO:0000256" key="2">
    <source>
        <dbReference type="ARBA" id="ARBA00022490"/>
    </source>
</evidence>
<comment type="caution">
    <text evidence="16">The sequence shown here is derived from an EMBL/GenBank/DDBJ whole genome shotgun (WGS) entry which is preliminary data.</text>
</comment>
<keyword evidence="3 11" id="KW-0547">Nucleotide-binding</keyword>
<evidence type="ECO:0000313" key="16">
    <source>
        <dbReference type="EMBL" id="MBB5283974.1"/>
    </source>
</evidence>
<keyword evidence="4 11" id="KW-0378">Hydrolase</keyword>
<dbReference type="GO" id="GO:0042255">
    <property type="term" value="P:ribosome assembly"/>
    <property type="evidence" value="ECO:0007669"/>
    <property type="project" value="UniProtKB-ARBA"/>
</dbReference>
<dbReference type="PANTHER" id="PTHR47959:SF13">
    <property type="entry name" value="ATP-DEPENDENT RNA HELICASE RHLE"/>
    <property type="match status" value="1"/>
</dbReference>
<dbReference type="EMBL" id="JACHGF010000003">
    <property type="protein sequence ID" value="MBB5283974.1"/>
    <property type="molecule type" value="Genomic_DNA"/>
</dbReference>
<evidence type="ECO:0000256" key="3">
    <source>
        <dbReference type="ARBA" id="ARBA00022741"/>
    </source>
</evidence>
<gene>
    <name evidence="16" type="ORF">HNQ92_002117</name>
</gene>
<feature type="domain" description="Helicase ATP-binding" evidence="13">
    <location>
        <begin position="32"/>
        <end position="208"/>
    </location>
</feature>
<dbReference type="PROSITE" id="PS00039">
    <property type="entry name" value="DEAD_ATP_HELICASE"/>
    <property type="match status" value="1"/>
</dbReference>
<evidence type="ECO:0000256" key="6">
    <source>
        <dbReference type="ARBA" id="ARBA00022840"/>
    </source>
</evidence>
<evidence type="ECO:0000256" key="4">
    <source>
        <dbReference type="ARBA" id="ARBA00022801"/>
    </source>
</evidence>
<evidence type="ECO:0000256" key="7">
    <source>
        <dbReference type="ARBA" id="ARBA00038437"/>
    </source>
</evidence>
<dbReference type="InterPro" id="IPR011545">
    <property type="entry name" value="DEAD/DEAH_box_helicase_dom"/>
</dbReference>
<comment type="catalytic activity">
    <reaction evidence="8">
        <text>ATP + H2O = ADP + phosphate + H(+)</text>
        <dbReference type="Rhea" id="RHEA:13065"/>
        <dbReference type="ChEBI" id="CHEBI:15377"/>
        <dbReference type="ChEBI" id="CHEBI:15378"/>
        <dbReference type="ChEBI" id="CHEBI:30616"/>
        <dbReference type="ChEBI" id="CHEBI:43474"/>
        <dbReference type="ChEBI" id="CHEBI:456216"/>
        <dbReference type="EC" id="3.6.4.13"/>
    </reaction>
</comment>
<dbReference type="CDD" id="cd18787">
    <property type="entry name" value="SF2_C_DEAD"/>
    <property type="match status" value="1"/>
</dbReference>
<dbReference type="Gene3D" id="3.40.50.300">
    <property type="entry name" value="P-loop containing nucleotide triphosphate hydrolases"/>
    <property type="match status" value="2"/>
</dbReference>
<keyword evidence="5 11" id="KW-0347">Helicase</keyword>
<organism evidence="16 17">
    <name type="scientific">Rhabdobacter roseus</name>
    <dbReference type="NCBI Taxonomy" id="1655419"/>
    <lineage>
        <taxon>Bacteria</taxon>
        <taxon>Pseudomonadati</taxon>
        <taxon>Bacteroidota</taxon>
        <taxon>Cytophagia</taxon>
        <taxon>Cytophagales</taxon>
        <taxon>Cytophagaceae</taxon>
        <taxon>Rhabdobacter</taxon>
    </lineage>
</organism>
<dbReference type="FunFam" id="3.40.50.300:FF:000108">
    <property type="entry name" value="ATP-dependent RNA helicase RhlE"/>
    <property type="match status" value="1"/>
</dbReference>
<reference evidence="16 17" key="1">
    <citation type="submission" date="2020-08" db="EMBL/GenBank/DDBJ databases">
        <title>Genomic Encyclopedia of Type Strains, Phase IV (KMG-IV): sequencing the most valuable type-strain genomes for metagenomic binning, comparative biology and taxonomic classification.</title>
        <authorList>
            <person name="Goeker M."/>
        </authorList>
    </citation>
    <scope>NUCLEOTIDE SEQUENCE [LARGE SCALE GENOMIC DNA]</scope>
    <source>
        <strain evidence="16 17">DSM 105074</strain>
    </source>
</reference>
<dbReference type="InterPro" id="IPR044742">
    <property type="entry name" value="DEAD/DEAH_RhlB"/>
</dbReference>
<name>A0A840TKN5_9BACT</name>
<dbReference type="InterPro" id="IPR027417">
    <property type="entry name" value="P-loop_NTPase"/>
</dbReference>
<accession>A0A840TKN5</accession>
<dbReference type="SMART" id="SM00490">
    <property type="entry name" value="HELICc"/>
    <property type="match status" value="1"/>
</dbReference>
<dbReference type="CDD" id="cd00268">
    <property type="entry name" value="DEADc"/>
    <property type="match status" value="1"/>
</dbReference>
<dbReference type="GO" id="GO:0003676">
    <property type="term" value="F:nucleic acid binding"/>
    <property type="evidence" value="ECO:0007669"/>
    <property type="project" value="InterPro"/>
</dbReference>
<evidence type="ECO:0000313" key="17">
    <source>
        <dbReference type="Proteomes" id="UP000557307"/>
    </source>
</evidence>
<feature type="short sequence motif" description="Q motif" evidence="10">
    <location>
        <begin position="1"/>
        <end position="29"/>
    </location>
</feature>
<evidence type="ECO:0000256" key="11">
    <source>
        <dbReference type="RuleBase" id="RU000492"/>
    </source>
</evidence>
<dbReference type="InterPro" id="IPR001650">
    <property type="entry name" value="Helicase_C-like"/>
</dbReference>
<dbReference type="AlphaFoldDB" id="A0A840TKN5"/>
<feature type="compositionally biased region" description="Basic residues" evidence="12">
    <location>
        <begin position="398"/>
        <end position="409"/>
    </location>
</feature>
<dbReference type="GO" id="GO:0016787">
    <property type="term" value="F:hydrolase activity"/>
    <property type="evidence" value="ECO:0007669"/>
    <property type="project" value="UniProtKB-KW"/>
</dbReference>
<dbReference type="InterPro" id="IPR014014">
    <property type="entry name" value="RNA_helicase_DEAD_Q_motif"/>
</dbReference>
<keyword evidence="17" id="KW-1185">Reference proteome</keyword>
<dbReference type="InterPro" id="IPR014001">
    <property type="entry name" value="Helicase_ATP-bd"/>
</dbReference>
<feature type="domain" description="DEAD-box RNA helicase Q" evidence="15">
    <location>
        <begin position="1"/>
        <end position="29"/>
    </location>
</feature>
<protein>
    <recommendedName>
        <fullName evidence="9">DEAD-box ATP-dependent RNA helicase RhpA</fullName>
        <ecNumber evidence="1">3.6.4.13</ecNumber>
    </recommendedName>
</protein>
<dbReference type="InterPro" id="IPR000629">
    <property type="entry name" value="RNA-helicase_DEAD-box_CS"/>
</dbReference>
<dbReference type="InterPro" id="IPR050079">
    <property type="entry name" value="DEAD_box_RNA_helicase"/>
</dbReference>
<evidence type="ECO:0000256" key="9">
    <source>
        <dbReference type="ARBA" id="ARBA00074363"/>
    </source>
</evidence>
<evidence type="ECO:0000259" key="13">
    <source>
        <dbReference type="PROSITE" id="PS51192"/>
    </source>
</evidence>
<keyword evidence="6 11" id="KW-0067">ATP-binding</keyword>
<dbReference type="RefSeq" id="WP_184173909.1">
    <property type="nucleotide sequence ID" value="NZ_JACHGF010000003.1"/>
</dbReference>
<dbReference type="PANTHER" id="PTHR47959">
    <property type="entry name" value="ATP-DEPENDENT RNA HELICASE RHLE-RELATED"/>
    <property type="match status" value="1"/>
</dbReference>
<dbReference type="GO" id="GO:0003724">
    <property type="term" value="F:RNA helicase activity"/>
    <property type="evidence" value="ECO:0007669"/>
    <property type="project" value="UniProtKB-EC"/>
</dbReference>
<dbReference type="PROSITE" id="PS51194">
    <property type="entry name" value="HELICASE_CTER"/>
    <property type="match status" value="1"/>
</dbReference>
<keyword evidence="2" id="KW-0963">Cytoplasm</keyword>
<evidence type="ECO:0000259" key="14">
    <source>
        <dbReference type="PROSITE" id="PS51194"/>
    </source>
</evidence>
<dbReference type="Pfam" id="PF00270">
    <property type="entry name" value="DEAD"/>
    <property type="match status" value="1"/>
</dbReference>
<proteinExistence type="inferred from homology"/>
<dbReference type="GO" id="GO:0005829">
    <property type="term" value="C:cytosol"/>
    <property type="evidence" value="ECO:0007669"/>
    <property type="project" value="TreeGrafter"/>
</dbReference>
<evidence type="ECO:0000256" key="10">
    <source>
        <dbReference type="PROSITE-ProRule" id="PRU00552"/>
    </source>
</evidence>
<dbReference type="Proteomes" id="UP000557307">
    <property type="component" value="Unassembled WGS sequence"/>
</dbReference>
<dbReference type="PROSITE" id="PS51195">
    <property type="entry name" value="Q_MOTIF"/>
    <property type="match status" value="1"/>
</dbReference>
<evidence type="ECO:0000256" key="1">
    <source>
        <dbReference type="ARBA" id="ARBA00012552"/>
    </source>
</evidence>
<comment type="similarity">
    <text evidence="7 11">Belongs to the DEAD box helicase family.</text>
</comment>
<sequence length="409" mass="45152">MTFQELNLIEPIQKALKTEGYTTPTPIQAQAIPIVLTGRDLLGCAQTGTGKTAAFAIPILQLLYNRPQAERGRKAIKSLILTPTRELAIQIGESFAAYGRHTHLTHTVVFGGVGQKPQTDALARGVDILIATPGRLLDLMGQGFINLKQLEIFVLDEADRMLDMGFVHDVKRVLKEIPSRRQSLFFSATMPDVIVKLADTILTNPSKVEVTPVSSTADTIQQSVYFVDKSDKNALLIHILEDHSIETALVFTRTKHGADKVVKVLQKADIRAEAIHGNKSQNARQNALNNFKNRKTRILVATDIAARGIDVDDLTHVINFEIPNIPETYVHRIGRTGRAGANGTAFSFCDAEERAYLKDIHKLIARQIPVVHDHPYPDKSAAPVGGAPEAKAAPRKQNNFRRRGPQRVR</sequence>
<feature type="domain" description="Helicase C-terminal" evidence="14">
    <location>
        <begin position="219"/>
        <end position="382"/>
    </location>
</feature>
<feature type="region of interest" description="Disordered" evidence="12">
    <location>
        <begin position="374"/>
        <end position="409"/>
    </location>
</feature>
<evidence type="ECO:0000256" key="5">
    <source>
        <dbReference type="ARBA" id="ARBA00022806"/>
    </source>
</evidence>
<dbReference type="GO" id="GO:0005524">
    <property type="term" value="F:ATP binding"/>
    <property type="evidence" value="ECO:0007669"/>
    <property type="project" value="UniProtKB-KW"/>
</dbReference>
<dbReference type="SMART" id="SM00487">
    <property type="entry name" value="DEXDc"/>
    <property type="match status" value="1"/>
</dbReference>
<evidence type="ECO:0000256" key="12">
    <source>
        <dbReference type="SAM" id="MobiDB-lite"/>
    </source>
</evidence>
<evidence type="ECO:0000259" key="15">
    <source>
        <dbReference type="PROSITE" id="PS51195"/>
    </source>
</evidence>
<dbReference type="EC" id="3.6.4.13" evidence="1"/>